<feature type="transmembrane region" description="Helical" evidence="6">
    <location>
        <begin position="314"/>
        <end position="333"/>
    </location>
</feature>
<protein>
    <submittedName>
        <fullName evidence="8">MFS transporter</fullName>
    </submittedName>
</protein>
<feature type="domain" description="Major facilitator superfamily (MFS) profile" evidence="7">
    <location>
        <begin position="19"/>
        <end position="404"/>
    </location>
</feature>
<feature type="transmembrane region" description="Helical" evidence="6">
    <location>
        <begin position="20"/>
        <end position="42"/>
    </location>
</feature>
<feature type="transmembrane region" description="Helical" evidence="6">
    <location>
        <begin position="54"/>
        <end position="75"/>
    </location>
</feature>
<feature type="transmembrane region" description="Helical" evidence="6">
    <location>
        <begin position="174"/>
        <end position="193"/>
    </location>
</feature>
<evidence type="ECO:0000256" key="1">
    <source>
        <dbReference type="ARBA" id="ARBA00004651"/>
    </source>
</evidence>
<dbReference type="RefSeq" id="WP_211181454.1">
    <property type="nucleotide sequence ID" value="NZ_CABFWF030000012.1"/>
</dbReference>
<evidence type="ECO:0000313" key="9">
    <source>
        <dbReference type="Proteomes" id="UP000606921"/>
    </source>
</evidence>
<dbReference type="InterPro" id="IPR020846">
    <property type="entry name" value="MFS_dom"/>
</dbReference>
<evidence type="ECO:0000256" key="6">
    <source>
        <dbReference type="SAM" id="Phobius"/>
    </source>
</evidence>
<keyword evidence="4 6" id="KW-1133">Transmembrane helix</keyword>
<dbReference type="InterPro" id="IPR011701">
    <property type="entry name" value="MFS"/>
</dbReference>
<feature type="transmembrane region" description="Helical" evidence="6">
    <location>
        <begin position="380"/>
        <end position="399"/>
    </location>
</feature>
<evidence type="ECO:0000259" key="7">
    <source>
        <dbReference type="PROSITE" id="PS50850"/>
    </source>
</evidence>
<organism evidence="8 9">
    <name type="scientific">Pseudorhizobium endolithicum</name>
    <dbReference type="NCBI Taxonomy" id="1191678"/>
    <lineage>
        <taxon>Bacteria</taxon>
        <taxon>Pseudomonadati</taxon>
        <taxon>Pseudomonadota</taxon>
        <taxon>Alphaproteobacteria</taxon>
        <taxon>Hyphomicrobiales</taxon>
        <taxon>Rhizobiaceae</taxon>
        <taxon>Rhizobium/Agrobacterium group</taxon>
        <taxon>Pseudorhizobium</taxon>
    </lineage>
</organism>
<dbReference type="Pfam" id="PF07690">
    <property type="entry name" value="MFS_1"/>
    <property type="match status" value="1"/>
</dbReference>
<keyword evidence="5 6" id="KW-0472">Membrane</keyword>
<reference evidence="8 9" key="1">
    <citation type="submission" date="2020-11" db="EMBL/GenBank/DDBJ databases">
        <authorList>
            <person name="Lassalle F."/>
        </authorList>
    </citation>
    <scope>NUCLEOTIDE SEQUENCE [LARGE SCALE GENOMIC DNA]</scope>
    <source>
        <strain evidence="8 9">JC140</strain>
    </source>
</reference>
<feature type="transmembrane region" description="Helical" evidence="6">
    <location>
        <begin position="142"/>
        <end position="162"/>
    </location>
</feature>
<comment type="subcellular location">
    <subcellularLocation>
        <location evidence="1">Cell membrane</location>
        <topology evidence="1">Multi-pass membrane protein</topology>
    </subcellularLocation>
</comment>
<accession>A0ABN7JNS7</accession>
<feature type="transmembrane region" description="Helical" evidence="6">
    <location>
        <begin position="233"/>
        <end position="253"/>
    </location>
</feature>
<comment type="caution">
    <text evidence="8">The sequence shown here is derived from an EMBL/GenBank/DDBJ whole genome shotgun (WGS) entry which is preliminary data.</text>
</comment>
<proteinExistence type="predicted"/>
<dbReference type="Proteomes" id="UP000606921">
    <property type="component" value="Unassembled WGS sequence"/>
</dbReference>
<keyword evidence="9" id="KW-1185">Reference proteome</keyword>
<dbReference type="PANTHER" id="PTHR43124:SF3">
    <property type="entry name" value="CHLORAMPHENICOL EFFLUX PUMP RV0191"/>
    <property type="match status" value="1"/>
</dbReference>
<gene>
    <name evidence="8" type="ORF">REJC140_00711</name>
</gene>
<feature type="transmembrane region" description="Helical" evidence="6">
    <location>
        <begin position="345"/>
        <end position="368"/>
    </location>
</feature>
<dbReference type="Gene3D" id="1.20.1250.20">
    <property type="entry name" value="MFS general substrate transporter like domains"/>
    <property type="match status" value="2"/>
</dbReference>
<dbReference type="PANTHER" id="PTHR43124">
    <property type="entry name" value="PURINE EFFLUX PUMP PBUE"/>
    <property type="match status" value="1"/>
</dbReference>
<feature type="transmembrane region" description="Helical" evidence="6">
    <location>
        <begin position="287"/>
        <end position="308"/>
    </location>
</feature>
<dbReference type="InterPro" id="IPR050189">
    <property type="entry name" value="MFS_Efflux_Transporters"/>
</dbReference>
<evidence type="ECO:0000256" key="5">
    <source>
        <dbReference type="ARBA" id="ARBA00023136"/>
    </source>
</evidence>
<sequence length="413" mass="43498">MAAESTPSLESETLGKWTTFTILCLAVVLSFSTWFSATAIAPDLSRAWGLSPAAAAWLTNGVQIGFVLGALLASLFNLPDLIRMNRLMAGSSALAAVSNGLLLLEPGPAWAVLCRVMTGFALAGVYPSALKLVSTWFVQGRGLAFAGVIGAITAGSSMPHLFRGVMAGVAWQQVVILSSAAAFGSMLIFLVCVREGPFPYGKAVFDPRQIGRVLRDRNVALVNIGYLGHMWELYAMWAWLLAYITAAFEAGSYGTAAQASLLTFAAVAIGVAGCLAGGILSDRIGRTATTAGMMIVSGTCALLIGFVFEGPPWLLVLLVIIWGVTIIGDSAQFSAAVTELADRNYIGTALSLQMGMGFALTIAMIWILPRLAQVLGGWQWTFSILAIGPFVGAAAMLRLRRLPAAAKLADGRR</sequence>
<dbReference type="InterPro" id="IPR036259">
    <property type="entry name" value="MFS_trans_sf"/>
</dbReference>
<name>A0ABN7JNS7_9HYPH</name>
<dbReference type="PROSITE" id="PS50850">
    <property type="entry name" value="MFS"/>
    <property type="match status" value="1"/>
</dbReference>
<evidence type="ECO:0000256" key="2">
    <source>
        <dbReference type="ARBA" id="ARBA00022475"/>
    </source>
</evidence>
<evidence type="ECO:0000256" key="4">
    <source>
        <dbReference type="ARBA" id="ARBA00022989"/>
    </source>
</evidence>
<dbReference type="SUPFAM" id="SSF103473">
    <property type="entry name" value="MFS general substrate transporter"/>
    <property type="match status" value="1"/>
</dbReference>
<feature type="transmembrane region" description="Helical" evidence="6">
    <location>
        <begin position="259"/>
        <end position="280"/>
    </location>
</feature>
<dbReference type="EMBL" id="CABFWF030000012">
    <property type="protein sequence ID" value="CAD7039110.1"/>
    <property type="molecule type" value="Genomic_DNA"/>
</dbReference>
<keyword evidence="2" id="KW-1003">Cell membrane</keyword>
<evidence type="ECO:0000256" key="3">
    <source>
        <dbReference type="ARBA" id="ARBA00022692"/>
    </source>
</evidence>
<keyword evidence="3 6" id="KW-0812">Transmembrane</keyword>
<evidence type="ECO:0000313" key="8">
    <source>
        <dbReference type="EMBL" id="CAD7039110.1"/>
    </source>
</evidence>